<accession>A0AAU9JR30</accession>
<dbReference type="GO" id="GO:0000422">
    <property type="term" value="P:autophagy of mitochondrion"/>
    <property type="evidence" value="ECO:0007669"/>
    <property type="project" value="TreeGrafter"/>
</dbReference>
<reference evidence="5" key="1">
    <citation type="submission" date="2021-09" db="EMBL/GenBank/DDBJ databases">
        <authorList>
            <consortium name="AG Swart"/>
            <person name="Singh M."/>
            <person name="Singh A."/>
            <person name="Seah K."/>
            <person name="Emmerich C."/>
        </authorList>
    </citation>
    <scope>NUCLEOTIDE SEQUENCE</scope>
    <source>
        <strain evidence="5">ATCC30299</strain>
    </source>
</reference>
<dbReference type="PANTHER" id="PTHR13222:SF1">
    <property type="entry name" value="RB1-INDUCIBLE COILED-COIL PROTEIN 1"/>
    <property type="match status" value="1"/>
</dbReference>
<dbReference type="PANTHER" id="PTHR13222">
    <property type="entry name" value="RB1-INDUCIBLE COILED-COIL"/>
    <property type="match status" value="1"/>
</dbReference>
<feature type="coiled-coil region" evidence="3">
    <location>
        <begin position="300"/>
        <end position="344"/>
    </location>
</feature>
<gene>
    <name evidence="5" type="ORF">BSTOLATCC_MIC33239</name>
</gene>
<dbReference type="Proteomes" id="UP001162131">
    <property type="component" value="Unassembled WGS sequence"/>
</dbReference>
<feature type="coiled-coil region" evidence="3">
    <location>
        <begin position="486"/>
        <end position="541"/>
    </location>
</feature>
<name>A0AAU9JR30_9CILI</name>
<dbReference type="GO" id="GO:0019901">
    <property type="term" value="F:protein kinase binding"/>
    <property type="evidence" value="ECO:0007669"/>
    <property type="project" value="TreeGrafter"/>
</dbReference>
<feature type="coiled-coil region" evidence="3">
    <location>
        <begin position="577"/>
        <end position="604"/>
    </location>
</feature>
<dbReference type="GO" id="GO:0060090">
    <property type="term" value="F:molecular adaptor activity"/>
    <property type="evidence" value="ECO:0007669"/>
    <property type="project" value="TreeGrafter"/>
</dbReference>
<comment type="caution">
    <text evidence="5">The sequence shown here is derived from an EMBL/GenBank/DDBJ whole genome shotgun (WGS) entry which is preliminary data.</text>
</comment>
<dbReference type="Pfam" id="PF10377">
    <property type="entry name" value="ATG11"/>
    <property type="match status" value="1"/>
</dbReference>
<dbReference type="GO" id="GO:0061709">
    <property type="term" value="P:reticulophagy"/>
    <property type="evidence" value="ECO:0007669"/>
    <property type="project" value="TreeGrafter"/>
</dbReference>
<keyword evidence="2 3" id="KW-0175">Coiled coil</keyword>
<feature type="domain" description="Ubiquitin-like" evidence="4">
    <location>
        <begin position="1"/>
        <end position="57"/>
    </location>
</feature>
<dbReference type="GO" id="GO:0034727">
    <property type="term" value="P:piecemeal microautophagy of the nucleus"/>
    <property type="evidence" value="ECO:0007669"/>
    <property type="project" value="TreeGrafter"/>
</dbReference>
<dbReference type="GO" id="GO:0034517">
    <property type="term" value="P:ribophagy"/>
    <property type="evidence" value="ECO:0007669"/>
    <property type="project" value="TreeGrafter"/>
</dbReference>
<evidence type="ECO:0000256" key="1">
    <source>
        <dbReference type="ARBA" id="ARBA00023006"/>
    </source>
</evidence>
<evidence type="ECO:0000256" key="2">
    <source>
        <dbReference type="ARBA" id="ARBA00023054"/>
    </source>
</evidence>
<dbReference type="InterPro" id="IPR000626">
    <property type="entry name" value="Ubiquitin-like_dom"/>
</dbReference>
<evidence type="ECO:0000259" key="4">
    <source>
        <dbReference type="PROSITE" id="PS50053"/>
    </source>
</evidence>
<dbReference type="GO" id="GO:0034045">
    <property type="term" value="C:phagophore assembly site membrane"/>
    <property type="evidence" value="ECO:0007669"/>
    <property type="project" value="TreeGrafter"/>
</dbReference>
<dbReference type="EMBL" id="CAJZBQ010000033">
    <property type="protein sequence ID" value="CAG9323339.1"/>
    <property type="molecule type" value="Genomic_DNA"/>
</dbReference>
<dbReference type="GO" id="GO:1990316">
    <property type="term" value="C:Atg1/ULK1 kinase complex"/>
    <property type="evidence" value="ECO:0007669"/>
    <property type="project" value="TreeGrafter"/>
</dbReference>
<keyword evidence="1" id="KW-0072">Autophagy</keyword>
<evidence type="ECO:0000313" key="5">
    <source>
        <dbReference type="EMBL" id="CAG9323339.1"/>
    </source>
</evidence>
<proteinExistence type="predicted"/>
<organism evidence="5 6">
    <name type="scientific">Blepharisma stoltei</name>
    <dbReference type="NCBI Taxonomy" id="1481888"/>
    <lineage>
        <taxon>Eukaryota</taxon>
        <taxon>Sar</taxon>
        <taxon>Alveolata</taxon>
        <taxon>Ciliophora</taxon>
        <taxon>Postciliodesmatophora</taxon>
        <taxon>Heterotrichea</taxon>
        <taxon>Heterotrichida</taxon>
        <taxon>Blepharismidae</taxon>
        <taxon>Blepharisma</taxon>
    </lineage>
</organism>
<dbReference type="PROSITE" id="PS50053">
    <property type="entry name" value="UBIQUITIN_2"/>
    <property type="match status" value="1"/>
</dbReference>
<protein>
    <recommendedName>
        <fullName evidence="4">Ubiquitin-like domain-containing protein</fullName>
    </recommendedName>
</protein>
<dbReference type="InterPro" id="IPR019460">
    <property type="entry name" value="Atg11_C"/>
</dbReference>
<dbReference type="GO" id="GO:0000045">
    <property type="term" value="P:autophagosome assembly"/>
    <property type="evidence" value="ECO:0007669"/>
    <property type="project" value="InterPro"/>
</dbReference>
<sequence length="733" mass="84234">MKVIVRYAETGQEFELAISEERAIEEIQEVLYSSVGVQPEFQILLSEDGVSLKDKKSNLQPNAIIYAFSKEAIKKDKLPINLDINPLKNTIGPCLQGEERGVLILERKLHKLAERAIKLTDLISSANEFKYRIEKEINICENSAGVLEIYHNKYIQTQILSYRQLYNRFENHFNATQEELNLFDKNVNKLEQIELHPSLQKPERKCLSDILDLQQLTKWKEQFYSEIIRLQAKFLEVNGGMDQLAENFKINIIQPFIHPDIPELNAASAENAINLYREYRDLSAKYIADGDASAGERLHEEEWESKAKNAENEVAELERNSFMIEQFLNNLKQARKQAADLILAILKQVTTMSIKIRDSVKSQVNMLSSLLKRSEKRLGFVKVPRLLPEAYNASLIEVSRRRLFVKKANELQQQLNKIAEIEISERLNFLNKYRHVLPNDFVSQLSAAPCVRIVSFMNEPDLQLPEIDISIDDFPHMHLYSSESFDEKLSQKYENAVNDLNNLNQEIENYKKREEALRNELENNKDAIAKLTANLKAKEKVIRDTDKGLFDLKEYLKGITKENAVLKQQVAAQTKKALDLANAEQQLQENIQKLQAEIKEKSNEPYIKILQELGISCETPAALKNFVAKLQLDLEFERNKSSSMISFTSFSEGSMALFFPSPEGHFIAFNFNCPNHFLDLDSLAPATLQSLSQQPFLVGNIKEKKIFRALAQNPFSLPRDTEYSLLSIQEMPL</sequence>
<keyword evidence="6" id="KW-1185">Reference proteome</keyword>
<evidence type="ECO:0000256" key="3">
    <source>
        <dbReference type="SAM" id="Coils"/>
    </source>
</evidence>
<dbReference type="InterPro" id="IPR040040">
    <property type="entry name" value="ATG11"/>
</dbReference>
<dbReference type="AlphaFoldDB" id="A0AAU9JR30"/>
<evidence type="ECO:0000313" key="6">
    <source>
        <dbReference type="Proteomes" id="UP001162131"/>
    </source>
</evidence>